<accession>A0A158P3B2</accession>
<sequence length="1050" mass="118958">MVGDRRKIRPFSSDDYQGYKSYFVQDVQEISTKDISAKSLSTTLGTVDRELLEKIKDKKLKINLENGTRCEVQEYKAFWCKKRCYVWDTTKNIFTKLVGLDHGTICSDLHVSRDNGLSKEEQLLRRIVYGNNDIVVPLQSIGVLLLLEVLNPFYVFQVFTLSVWFAEGYLYYTIAIVLMSLFGITSSIIQTRKNQINLRGTVASSENVHVLRDTGIFENISSKQLVPGDIIKLPKHRATLVCDAVLLTGQCILNESMLTGESVPITKTFLPLHHTLYDAKEYTYHTLYNGTTIIQTKSHGEQPVLARVIRTGFLTTRGTLVATILYPPPVDFKFDKDSYKFIGILAIIAICGFVYTIITKVSRGITAGDIAIKALDIITIVIPPALPAAMTVGKLYAQMRLKYAQIYCINNRVINVSGSINCVCFDKTGTLTEDELDMWGAVACTNGVLAEVQADISKLEDHPLFEGMLVCHSLTLIDGEICGDPLDAKMFESTKWMLKDSDCMHIDQLYNNSIMPIVVRPLENVSLTKNMMNKITEIDTVQRYQFSNSLQRMSVIVRASGSDNFRAYTKGSPETIINLSKMETVPKDISLTLEHFTKRGFRVIAIGCREIISKSISQEISKLSRETIERDLDFLGLVILENRLKQPTASVIMELREANIRVMMITEYLLYIYIYIYIAMCGDGANDCGALRAAHVGISLSKAESSVASSFISRISDISCVSQIIREGRAALVTSFGIFKFMIAYSLTEFLSVIILYSIDSNLTDLQFLFIDIFLIINFAFFFGKTHACKNKLSKTTPMTSLLSFTALLSLTIHMFVMIVFQATVYHAVRQFSWFIPFVSTSNTGYTCYENYSVFCVSMFQYITMAIVFSRGKPYRRAIYTNGAFMFSIFLLTAICIYITVYPADWIVSTLQLILPPVYDWRLIILMLALANFLICLFLESFVIERVIENTLKRKLHKPEKSKKQYLKMEYELKNCESWPKFKSTYQTPELSVRKEGNVRNIANITRNSHCQSGQISNDQIVNDLNNSIKLSNRCIDKKNGFENFGFTND</sequence>
<proteinExistence type="inferred from homology"/>
<dbReference type="GO" id="GO:0015203">
    <property type="term" value="F:polyamine transmembrane transporter activity"/>
    <property type="evidence" value="ECO:0007669"/>
    <property type="project" value="TreeGrafter"/>
</dbReference>
<protein>
    <submittedName>
        <fullName evidence="16">Uncharacterized protein</fullName>
    </submittedName>
</protein>
<feature type="transmembrane region" description="Helical" evidence="13">
    <location>
        <begin position="341"/>
        <end position="358"/>
    </location>
</feature>
<feature type="transmembrane region" description="Helical" evidence="13">
    <location>
        <begin position="921"/>
        <end position="944"/>
    </location>
</feature>
<dbReference type="GO" id="GO:0046872">
    <property type="term" value="F:metal ion binding"/>
    <property type="evidence" value="ECO:0007669"/>
    <property type="project" value="UniProtKB-KW"/>
</dbReference>
<dbReference type="GO" id="GO:0019829">
    <property type="term" value="F:ATPase-coupled monoatomic cation transmembrane transporter activity"/>
    <property type="evidence" value="ECO:0007669"/>
    <property type="project" value="TreeGrafter"/>
</dbReference>
<evidence type="ECO:0000313" key="17">
    <source>
        <dbReference type="Proteomes" id="UP000005205"/>
    </source>
</evidence>
<keyword evidence="7" id="KW-0067">ATP-binding</keyword>
<keyword evidence="6" id="KW-0547">Nucleotide-binding</keyword>
<dbReference type="AlphaFoldDB" id="A0A158P3B2"/>
<dbReference type="GO" id="GO:0016887">
    <property type="term" value="F:ATP hydrolysis activity"/>
    <property type="evidence" value="ECO:0007669"/>
    <property type="project" value="InterPro"/>
</dbReference>
<dbReference type="Pfam" id="PF13246">
    <property type="entry name" value="Cation_ATPase"/>
    <property type="match status" value="1"/>
</dbReference>
<evidence type="ECO:0000256" key="5">
    <source>
        <dbReference type="ARBA" id="ARBA00022723"/>
    </source>
</evidence>
<keyword evidence="17" id="KW-1185">Reference proteome</keyword>
<evidence type="ECO:0000259" key="14">
    <source>
        <dbReference type="Pfam" id="PF00122"/>
    </source>
</evidence>
<name>A0A158P3B2_ATTCE</name>
<dbReference type="KEGG" id="acep:105627600"/>
<keyword evidence="11 13" id="KW-0472">Membrane</keyword>
<dbReference type="FunFam" id="1.20.1110.10:FF:000023">
    <property type="entry name" value="Cation-transporting ATPase"/>
    <property type="match status" value="1"/>
</dbReference>
<evidence type="ECO:0000259" key="15">
    <source>
        <dbReference type="Pfam" id="PF00690"/>
    </source>
</evidence>
<dbReference type="NCBIfam" id="TIGR01494">
    <property type="entry name" value="ATPase_P-type"/>
    <property type="match status" value="2"/>
</dbReference>
<dbReference type="STRING" id="12957.A0A158P3B2"/>
<dbReference type="InterPro" id="IPR006544">
    <property type="entry name" value="P-type_TPase_V"/>
</dbReference>
<evidence type="ECO:0000256" key="6">
    <source>
        <dbReference type="ARBA" id="ARBA00022741"/>
    </source>
</evidence>
<evidence type="ECO:0000256" key="8">
    <source>
        <dbReference type="ARBA" id="ARBA00022842"/>
    </source>
</evidence>
<evidence type="ECO:0000313" key="16">
    <source>
        <dbReference type="EnsemblMetazoa" id="XP_012064270.1"/>
    </source>
</evidence>
<feature type="domain" description="P-type ATPase A" evidence="14">
    <location>
        <begin position="205"/>
        <end position="323"/>
    </location>
</feature>
<feature type="domain" description="Cation-transporting P-type ATPase N-terminal" evidence="15">
    <location>
        <begin position="104"/>
        <end position="157"/>
    </location>
</feature>
<dbReference type="InterPro" id="IPR001757">
    <property type="entry name" value="P_typ_ATPase"/>
</dbReference>
<keyword evidence="10 13" id="KW-1133">Transmembrane helix</keyword>
<feature type="transmembrane region" description="Helical" evidence="13">
    <location>
        <begin position="134"/>
        <end position="157"/>
    </location>
</feature>
<keyword evidence="9" id="KW-1278">Translocase</keyword>
<dbReference type="GO" id="GO:0005524">
    <property type="term" value="F:ATP binding"/>
    <property type="evidence" value="ECO:0007669"/>
    <property type="project" value="UniProtKB-KW"/>
</dbReference>
<organism evidence="16 17">
    <name type="scientific">Atta cephalotes</name>
    <name type="common">Leafcutter ant</name>
    <dbReference type="NCBI Taxonomy" id="12957"/>
    <lineage>
        <taxon>Eukaryota</taxon>
        <taxon>Metazoa</taxon>
        <taxon>Ecdysozoa</taxon>
        <taxon>Arthropoda</taxon>
        <taxon>Hexapoda</taxon>
        <taxon>Insecta</taxon>
        <taxon>Pterygota</taxon>
        <taxon>Neoptera</taxon>
        <taxon>Endopterygota</taxon>
        <taxon>Hymenoptera</taxon>
        <taxon>Apocrita</taxon>
        <taxon>Aculeata</taxon>
        <taxon>Formicoidea</taxon>
        <taxon>Formicidae</taxon>
        <taxon>Myrmicinae</taxon>
        <taxon>Atta</taxon>
    </lineage>
</organism>
<dbReference type="EMBL" id="ADTU01007384">
    <property type="status" value="NOT_ANNOTATED_CDS"/>
    <property type="molecule type" value="Genomic_DNA"/>
</dbReference>
<dbReference type="InterPro" id="IPR036412">
    <property type="entry name" value="HAD-like_sf"/>
</dbReference>
<dbReference type="InParanoid" id="A0A158P3B2"/>
<dbReference type="GO" id="GO:0006874">
    <property type="term" value="P:intracellular calcium ion homeostasis"/>
    <property type="evidence" value="ECO:0007669"/>
    <property type="project" value="TreeGrafter"/>
</dbReference>
<gene>
    <name evidence="16" type="primary">105627600</name>
</gene>
<dbReference type="PANTHER" id="PTHR45630">
    <property type="entry name" value="CATION-TRANSPORTING ATPASE-RELATED"/>
    <property type="match status" value="1"/>
</dbReference>
<dbReference type="Gene3D" id="1.20.1110.10">
    <property type="entry name" value="Calcium-transporting ATPase, transmembrane domain"/>
    <property type="match status" value="1"/>
</dbReference>
<dbReference type="PROSITE" id="PS00154">
    <property type="entry name" value="ATPASE_E1_E2"/>
    <property type="match status" value="1"/>
</dbReference>
<dbReference type="Gene3D" id="2.70.150.10">
    <property type="entry name" value="Calcium-transporting ATPase, cytoplasmic transduction domain A"/>
    <property type="match status" value="1"/>
</dbReference>
<dbReference type="Gene3D" id="3.40.1110.10">
    <property type="entry name" value="Calcium-transporting ATPase, cytoplasmic domain N"/>
    <property type="match status" value="1"/>
</dbReference>
<dbReference type="SUPFAM" id="SSF81665">
    <property type="entry name" value="Calcium ATPase, transmembrane domain M"/>
    <property type="match status" value="1"/>
</dbReference>
<dbReference type="InterPro" id="IPR008250">
    <property type="entry name" value="ATPase_P-typ_transduc_dom_A_sf"/>
</dbReference>
<evidence type="ECO:0000256" key="1">
    <source>
        <dbReference type="ARBA" id="ARBA00004141"/>
    </source>
</evidence>
<dbReference type="OrthoDB" id="48943at2759"/>
<dbReference type="PANTHER" id="PTHR45630:SF8">
    <property type="entry name" value="CATION-TRANSPORTING ATPASE"/>
    <property type="match status" value="1"/>
</dbReference>
<dbReference type="NCBIfam" id="TIGR01657">
    <property type="entry name" value="P-ATPase-V"/>
    <property type="match status" value="1"/>
</dbReference>
<evidence type="ECO:0000256" key="9">
    <source>
        <dbReference type="ARBA" id="ARBA00022967"/>
    </source>
</evidence>
<dbReference type="InterPro" id="IPR004014">
    <property type="entry name" value="ATPase_P-typ_cation-transptr_N"/>
</dbReference>
<dbReference type="EnsemblMetazoa" id="XM_012208880.1">
    <property type="protein sequence ID" value="XP_012064270.1"/>
    <property type="gene ID" value="LOC105627600"/>
</dbReference>
<dbReference type="GO" id="GO:0140358">
    <property type="term" value="F:P-type transmembrane transporter activity"/>
    <property type="evidence" value="ECO:0007669"/>
    <property type="project" value="InterPro"/>
</dbReference>
<dbReference type="Pfam" id="PF00122">
    <property type="entry name" value="E1-E2_ATPase"/>
    <property type="match status" value="1"/>
</dbReference>
<evidence type="ECO:0000256" key="3">
    <source>
        <dbReference type="ARBA" id="ARBA00022553"/>
    </source>
</evidence>
<dbReference type="SUPFAM" id="SSF56784">
    <property type="entry name" value="HAD-like"/>
    <property type="match status" value="1"/>
</dbReference>
<keyword evidence="5" id="KW-0479">Metal-binding</keyword>
<dbReference type="Proteomes" id="UP000005205">
    <property type="component" value="Unassembled WGS sequence"/>
</dbReference>
<keyword evidence="4 13" id="KW-0812">Transmembrane</keyword>
<evidence type="ECO:0000256" key="12">
    <source>
        <dbReference type="ARBA" id="ARBA00049360"/>
    </source>
</evidence>
<dbReference type="EMBL" id="ADTU01007382">
    <property type="status" value="NOT_ANNOTATED_CDS"/>
    <property type="molecule type" value="Genomic_DNA"/>
</dbReference>
<feature type="transmembrane region" description="Helical" evidence="13">
    <location>
        <begin position="169"/>
        <end position="189"/>
    </location>
</feature>
<feature type="transmembrane region" description="Helical" evidence="13">
    <location>
        <begin position="765"/>
        <end position="784"/>
    </location>
</feature>
<dbReference type="Gene3D" id="3.40.50.1000">
    <property type="entry name" value="HAD superfamily/HAD-like"/>
    <property type="match status" value="1"/>
</dbReference>
<keyword evidence="8" id="KW-0460">Magnesium</keyword>
<feature type="transmembrane region" description="Helical" evidence="13">
    <location>
        <begin position="370"/>
        <end position="392"/>
    </location>
</feature>
<comment type="catalytic activity">
    <reaction evidence="12">
        <text>ATP + H2O = ADP + phosphate + H(+)</text>
        <dbReference type="Rhea" id="RHEA:13065"/>
        <dbReference type="ChEBI" id="CHEBI:15377"/>
        <dbReference type="ChEBI" id="CHEBI:15378"/>
        <dbReference type="ChEBI" id="CHEBI:30616"/>
        <dbReference type="ChEBI" id="CHEBI:43474"/>
        <dbReference type="ChEBI" id="CHEBI:456216"/>
    </reaction>
</comment>
<feature type="transmembrane region" description="Helical" evidence="13">
    <location>
        <begin position="738"/>
        <end position="759"/>
    </location>
</feature>
<dbReference type="PRINTS" id="PR00119">
    <property type="entry name" value="CATATPASE"/>
</dbReference>
<comment type="similarity">
    <text evidence="2">Belongs to the cation transport ATPase (P-type) (TC 3.A.3) family. Type V subfamily.</text>
</comment>
<feature type="transmembrane region" description="Helical" evidence="13">
    <location>
        <begin position="805"/>
        <end position="829"/>
    </location>
</feature>
<dbReference type="SUPFAM" id="SSF81660">
    <property type="entry name" value="Metal cation-transporting ATPase, ATP-binding domain N"/>
    <property type="match status" value="1"/>
</dbReference>
<evidence type="ECO:0000256" key="2">
    <source>
        <dbReference type="ARBA" id="ARBA00006000"/>
    </source>
</evidence>
<evidence type="ECO:0000256" key="10">
    <source>
        <dbReference type="ARBA" id="ARBA00022989"/>
    </source>
</evidence>
<dbReference type="Pfam" id="PF00690">
    <property type="entry name" value="Cation_ATPase_N"/>
    <property type="match status" value="1"/>
</dbReference>
<reference evidence="17" key="1">
    <citation type="journal article" date="2011" name="PLoS Genet.">
        <title>The genome sequence of the leaf-cutter ant Atta cephalotes reveals insights into its obligate symbiotic lifestyle.</title>
        <authorList>
            <person name="Suen G."/>
            <person name="Teiling C."/>
            <person name="Li L."/>
            <person name="Holt C."/>
            <person name="Abouheif E."/>
            <person name="Bornberg-Bauer E."/>
            <person name="Bouffard P."/>
            <person name="Caldera E.J."/>
            <person name="Cash E."/>
            <person name="Cavanaugh A."/>
            <person name="Denas O."/>
            <person name="Elhaik E."/>
            <person name="Fave M.J."/>
            <person name="Gadau J."/>
            <person name="Gibson J.D."/>
            <person name="Graur D."/>
            <person name="Grubbs K.J."/>
            <person name="Hagen D.E."/>
            <person name="Harkins T.T."/>
            <person name="Helmkampf M."/>
            <person name="Hu H."/>
            <person name="Johnson B.R."/>
            <person name="Kim J."/>
            <person name="Marsh S.E."/>
            <person name="Moeller J.A."/>
            <person name="Munoz-Torres M.C."/>
            <person name="Murphy M.C."/>
            <person name="Naughton M.C."/>
            <person name="Nigam S."/>
            <person name="Overson R."/>
            <person name="Rajakumar R."/>
            <person name="Reese J.T."/>
            <person name="Scott J.J."/>
            <person name="Smith C.R."/>
            <person name="Tao S."/>
            <person name="Tsutsui N.D."/>
            <person name="Viljakainen L."/>
            <person name="Wissler L."/>
            <person name="Yandell M.D."/>
            <person name="Zimmer F."/>
            <person name="Taylor J."/>
            <person name="Slater S.C."/>
            <person name="Clifton S.W."/>
            <person name="Warren W.C."/>
            <person name="Elsik C.G."/>
            <person name="Smith C.D."/>
            <person name="Weinstock G.M."/>
            <person name="Gerardo N.M."/>
            <person name="Currie C.R."/>
        </authorList>
    </citation>
    <scope>NUCLEOTIDE SEQUENCE [LARGE SCALE GENOMIC DNA]</scope>
</reference>
<evidence type="ECO:0000256" key="7">
    <source>
        <dbReference type="ARBA" id="ARBA00022840"/>
    </source>
</evidence>
<dbReference type="eggNOG" id="KOG0208">
    <property type="taxonomic scope" value="Eukaryota"/>
</dbReference>
<comment type="subcellular location">
    <subcellularLocation>
        <location evidence="1">Membrane</location>
        <topology evidence="1">Multi-pass membrane protein</topology>
    </subcellularLocation>
</comment>
<evidence type="ECO:0000256" key="13">
    <source>
        <dbReference type="SAM" id="Phobius"/>
    </source>
</evidence>
<dbReference type="InterPro" id="IPR059000">
    <property type="entry name" value="ATPase_P-type_domA"/>
</dbReference>
<dbReference type="InterPro" id="IPR023299">
    <property type="entry name" value="ATPase_P-typ_cyto_dom_N"/>
</dbReference>
<dbReference type="GO" id="GO:0016020">
    <property type="term" value="C:membrane"/>
    <property type="evidence" value="ECO:0007669"/>
    <property type="project" value="UniProtKB-SubCell"/>
</dbReference>
<dbReference type="InterPro" id="IPR023298">
    <property type="entry name" value="ATPase_P-typ_TM_dom_sf"/>
</dbReference>
<evidence type="ECO:0000256" key="4">
    <source>
        <dbReference type="ARBA" id="ARBA00022692"/>
    </source>
</evidence>
<dbReference type="InterPro" id="IPR018303">
    <property type="entry name" value="ATPase_P-typ_P_site"/>
</dbReference>
<dbReference type="EMBL" id="ADTU01007383">
    <property type="status" value="NOT_ANNOTATED_CDS"/>
    <property type="molecule type" value="Genomic_DNA"/>
</dbReference>
<reference evidence="16" key="2">
    <citation type="submission" date="2016-04" db="UniProtKB">
        <authorList>
            <consortium name="EnsemblMetazoa"/>
        </authorList>
    </citation>
    <scope>IDENTIFICATION</scope>
</reference>
<dbReference type="InterPro" id="IPR023214">
    <property type="entry name" value="HAD_sf"/>
</dbReference>
<feature type="transmembrane region" description="Helical" evidence="13">
    <location>
        <begin position="881"/>
        <end position="901"/>
    </location>
</feature>
<keyword evidence="3" id="KW-0597">Phosphoprotein</keyword>
<evidence type="ECO:0000256" key="11">
    <source>
        <dbReference type="ARBA" id="ARBA00023136"/>
    </source>
</evidence>
<dbReference type="SUPFAM" id="SSF81653">
    <property type="entry name" value="Calcium ATPase, transduction domain A"/>
    <property type="match status" value="1"/>
</dbReference>